<dbReference type="PROSITE" id="PS01085">
    <property type="entry name" value="RIBUL_P_3_EPIMER_1"/>
    <property type="match status" value="1"/>
</dbReference>
<evidence type="ECO:0000313" key="15">
    <source>
        <dbReference type="EMBL" id="MBC2593098.1"/>
    </source>
</evidence>
<evidence type="ECO:0000256" key="14">
    <source>
        <dbReference type="PIRSR" id="PIRSR001461-3"/>
    </source>
</evidence>
<dbReference type="InterPro" id="IPR013785">
    <property type="entry name" value="Aldolase_TIM"/>
</dbReference>
<comment type="function">
    <text evidence="10">Catalyzes the reversible epimerization of D-ribulose 5-phosphate to D-xylulose 5-phosphate.</text>
</comment>
<accession>A0A842HAI3</accession>
<evidence type="ECO:0000256" key="1">
    <source>
        <dbReference type="ARBA" id="ARBA00001782"/>
    </source>
</evidence>
<feature type="binding site" evidence="10 13">
    <location>
        <position position="38"/>
    </location>
    <ligand>
        <name>a divalent metal cation</name>
        <dbReference type="ChEBI" id="CHEBI:60240"/>
    </ligand>
</feature>
<dbReference type="PANTHER" id="PTHR11749">
    <property type="entry name" value="RIBULOSE-5-PHOSPHATE-3-EPIMERASE"/>
    <property type="match status" value="1"/>
</dbReference>
<dbReference type="Pfam" id="PF00834">
    <property type="entry name" value="Ribul_P_3_epim"/>
    <property type="match status" value="1"/>
</dbReference>
<feature type="active site" description="Proton donor" evidence="10 12">
    <location>
        <position position="178"/>
    </location>
</feature>
<dbReference type="AlphaFoldDB" id="A0A842HAI3"/>
<keyword evidence="8 10" id="KW-0479">Metal-binding</keyword>
<feature type="binding site" evidence="10 14">
    <location>
        <position position="69"/>
    </location>
    <ligand>
        <name>substrate</name>
    </ligand>
</feature>
<dbReference type="PROSITE" id="PS01086">
    <property type="entry name" value="RIBUL_P_3_EPIMER_2"/>
    <property type="match status" value="1"/>
</dbReference>
<comment type="similarity">
    <text evidence="6 10 11">Belongs to the ribulose-phosphate 3-epimerase family.</text>
</comment>
<dbReference type="GO" id="GO:0019323">
    <property type="term" value="P:pentose catabolic process"/>
    <property type="evidence" value="ECO:0007669"/>
    <property type="project" value="UniProtKB-UniRule"/>
</dbReference>
<sequence length="224" mass="24657">MSHRPIVAPSILAGNHARLADSLAQAEQTDGVFWVHIDIMDGHFVPNLSFGPQTVADLRGGSELFFDVHLMLDNPHLYIDAFIKAGAQNVTIHAEPDYPKAETLRQIRAQGATCGICINPGTPVEMLEPYLEAVDLVLLMTVQPGFGGQSFREDVLPKIEKVAHWREQHGYQWRIEVDGGVNLETGLRCRDAGADTFVAGTAFFKHADRAEFVRTLEGAPGETR</sequence>
<keyword evidence="13" id="KW-0170">Cobalt</keyword>
<keyword evidence="13" id="KW-0464">Manganese</keyword>
<keyword evidence="16" id="KW-1185">Reference proteome</keyword>
<comment type="pathway">
    <text evidence="10">Carbohydrate degradation.</text>
</comment>
<dbReference type="PIRSF" id="PIRSF001461">
    <property type="entry name" value="RPE"/>
    <property type="match status" value="1"/>
</dbReference>
<dbReference type="HAMAP" id="MF_02227">
    <property type="entry name" value="RPE"/>
    <property type="match status" value="1"/>
</dbReference>
<dbReference type="CDD" id="cd00429">
    <property type="entry name" value="RPE"/>
    <property type="match status" value="1"/>
</dbReference>
<feature type="binding site" evidence="10 13">
    <location>
        <position position="178"/>
    </location>
    <ligand>
        <name>a divalent metal cation</name>
        <dbReference type="ChEBI" id="CHEBI:60240"/>
    </ligand>
</feature>
<keyword evidence="13" id="KW-0862">Zinc</keyword>
<evidence type="ECO:0000256" key="9">
    <source>
        <dbReference type="ARBA" id="ARBA00023235"/>
    </source>
</evidence>
<dbReference type="InterPro" id="IPR000056">
    <property type="entry name" value="Ribul_P_3_epim-like"/>
</dbReference>
<evidence type="ECO:0000256" key="12">
    <source>
        <dbReference type="PIRSR" id="PIRSR001461-1"/>
    </source>
</evidence>
<evidence type="ECO:0000256" key="13">
    <source>
        <dbReference type="PIRSR" id="PIRSR001461-2"/>
    </source>
</evidence>
<evidence type="ECO:0000256" key="6">
    <source>
        <dbReference type="ARBA" id="ARBA00009541"/>
    </source>
</evidence>
<comment type="cofactor">
    <cofactor evidence="5">
        <name>Fe(2+)</name>
        <dbReference type="ChEBI" id="CHEBI:29033"/>
    </cofactor>
</comment>
<feature type="active site" description="Proton acceptor" evidence="10 12">
    <location>
        <position position="38"/>
    </location>
</feature>
<dbReference type="InterPro" id="IPR011060">
    <property type="entry name" value="RibuloseP-bd_barrel"/>
</dbReference>
<keyword evidence="9 10" id="KW-0413">Isomerase</keyword>
<feature type="binding site" evidence="10 14">
    <location>
        <position position="10"/>
    </location>
    <ligand>
        <name>substrate</name>
    </ligand>
</feature>
<dbReference type="Gene3D" id="3.20.20.70">
    <property type="entry name" value="Aldolase class I"/>
    <property type="match status" value="1"/>
</dbReference>
<feature type="binding site" evidence="10">
    <location>
        <begin position="178"/>
        <end position="180"/>
    </location>
    <ligand>
        <name>substrate</name>
    </ligand>
</feature>
<dbReference type="GO" id="GO:0046872">
    <property type="term" value="F:metal ion binding"/>
    <property type="evidence" value="ECO:0007669"/>
    <property type="project" value="UniProtKB-UniRule"/>
</dbReference>
<comment type="catalytic activity">
    <reaction evidence="1 10 11">
        <text>D-ribulose 5-phosphate = D-xylulose 5-phosphate</text>
        <dbReference type="Rhea" id="RHEA:13677"/>
        <dbReference type="ChEBI" id="CHEBI:57737"/>
        <dbReference type="ChEBI" id="CHEBI:58121"/>
        <dbReference type="EC" id="5.1.3.1"/>
    </reaction>
</comment>
<keyword evidence="10 11" id="KW-0119">Carbohydrate metabolism</keyword>
<feature type="binding site" evidence="10 13">
    <location>
        <position position="69"/>
    </location>
    <ligand>
        <name>a divalent metal cation</name>
        <dbReference type="ChEBI" id="CHEBI:60240"/>
    </ligand>
</feature>
<dbReference type="GO" id="GO:0004750">
    <property type="term" value="F:D-ribulose-phosphate 3-epimerase activity"/>
    <property type="evidence" value="ECO:0007669"/>
    <property type="project" value="UniProtKB-UniRule"/>
</dbReference>
<evidence type="ECO:0000256" key="5">
    <source>
        <dbReference type="ARBA" id="ARBA00001954"/>
    </source>
</evidence>
<gene>
    <name evidence="10 15" type="primary">rpe</name>
    <name evidence="15" type="ORF">H5P28_02375</name>
</gene>
<comment type="cofactor">
    <cofactor evidence="10 13">
        <name>a divalent metal cation</name>
        <dbReference type="ChEBI" id="CHEBI:60240"/>
    </cofactor>
    <text evidence="10 13">Binds 1 divalent metal cation per subunit.</text>
</comment>
<evidence type="ECO:0000256" key="7">
    <source>
        <dbReference type="ARBA" id="ARBA00013188"/>
    </source>
</evidence>
<proteinExistence type="inferred from homology"/>
<feature type="binding site" evidence="14">
    <location>
        <position position="180"/>
    </location>
    <ligand>
        <name>substrate</name>
    </ligand>
</feature>
<dbReference type="NCBIfam" id="TIGR01163">
    <property type="entry name" value="rpe"/>
    <property type="match status" value="1"/>
</dbReference>
<evidence type="ECO:0000256" key="4">
    <source>
        <dbReference type="ARBA" id="ARBA00001947"/>
    </source>
</evidence>
<feature type="binding site" evidence="10 13">
    <location>
        <position position="36"/>
    </location>
    <ligand>
        <name>a divalent metal cation</name>
        <dbReference type="ChEBI" id="CHEBI:60240"/>
    </ligand>
</feature>
<dbReference type="GO" id="GO:0005737">
    <property type="term" value="C:cytoplasm"/>
    <property type="evidence" value="ECO:0007669"/>
    <property type="project" value="UniProtKB-ARBA"/>
</dbReference>
<evidence type="ECO:0000256" key="11">
    <source>
        <dbReference type="PIRNR" id="PIRNR001461"/>
    </source>
</evidence>
<comment type="cofactor">
    <cofactor evidence="3">
        <name>Co(2+)</name>
        <dbReference type="ChEBI" id="CHEBI:48828"/>
    </cofactor>
</comment>
<evidence type="ECO:0000256" key="10">
    <source>
        <dbReference type="HAMAP-Rule" id="MF_02227"/>
    </source>
</evidence>
<protein>
    <recommendedName>
        <fullName evidence="7 10">Ribulose-phosphate 3-epimerase</fullName>
        <ecNumber evidence="7 10">5.1.3.1</ecNumber>
    </recommendedName>
</protein>
<dbReference type="NCBIfam" id="NF004076">
    <property type="entry name" value="PRK05581.1-4"/>
    <property type="match status" value="1"/>
</dbReference>
<reference evidence="15 16" key="1">
    <citation type="submission" date="2020-07" db="EMBL/GenBank/DDBJ databases">
        <authorList>
            <person name="Feng X."/>
        </authorList>
    </citation>
    <scope>NUCLEOTIDE SEQUENCE [LARGE SCALE GENOMIC DNA]</scope>
    <source>
        <strain evidence="15 16">JCM31066</strain>
    </source>
</reference>
<feature type="binding site" evidence="14">
    <location>
        <begin position="200"/>
        <end position="201"/>
    </location>
    <ligand>
        <name>substrate</name>
    </ligand>
</feature>
<feature type="binding site" evidence="10 14">
    <location>
        <begin position="145"/>
        <end position="148"/>
    </location>
    <ligand>
        <name>substrate</name>
    </ligand>
</feature>
<organism evidence="15 16">
    <name type="scientific">Ruficoccus amylovorans</name>
    <dbReference type="NCBI Taxonomy" id="1804625"/>
    <lineage>
        <taxon>Bacteria</taxon>
        <taxon>Pseudomonadati</taxon>
        <taxon>Verrucomicrobiota</taxon>
        <taxon>Opitutia</taxon>
        <taxon>Puniceicoccales</taxon>
        <taxon>Cerasicoccaceae</taxon>
        <taxon>Ruficoccus</taxon>
    </lineage>
</organism>
<evidence type="ECO:0000313" key="16">
    <source>
        <dbReference type="Proteomes" id="UP000546464"/>
    </source>
</evidence>
<dbReference type="FunFam" id="3.20.20.70:FF:000004">
    <property type="entry name" value="Ribulose-phosphate 3-epimerase"/>
    <property type="match status" value="1"/>
</dbReference>
<dbReference type="EMBL" id="JACHVB010000012">
    <property type="protein sequence ID" value="MBC2593098.1"/>
    <property type="molecule type" value="Genomic_DNA"/>
</dbReference>
<name>A0A842HAI3_9BACT</name>
<dbReference type="RefSeq" id="WP_185674095.1">
    <property type="nucleotide sequence ID" value="NZ_JACHVB010000012.1"/>
</dbReference>
<evidence type="ECO:0000256" key="3">
    <source>
        <dbReference type="ARBA" id="ARBA00001941"/>
    </source>
</evidence>
<evidence type="ECO:0000256" key="2">
    <source>
        <dbReference type="ARBA" id="ARBA00001936"/>
    </source>
</evidence>
<comment type="caution">
    <text evidence="15">The sequence shown here is derived from an EMBL/GenBank/DDBJ whole genome shotgun (WGS) entry which is preliminary data.</text>
</comment>
<evidence type="ECO:0000256" key="8">
    <source>
        <dbReference type="ARBA" id="ARBA00022723"/>
    </source>
</evidence>
<dbReference type="GO" id="GO:0006098">
    <property type="term" value="P:pentose-phosphate shunt"/>
    <property type="evidence" value="ECO:0007669"/>
    <property type="project" value="UniProtKB-UniRule"/>
</dbReference>
<comment type="cofactor">
    <cofactor evidence="2">
        <name>Mn(2+)</name>
        <dbReference type="ChEBI" id="CHEBI:29035"/>
    </cofactor>
</comment>
<comment type="cofactor">
    <cofactor evidence="4">
        <name>Zn(2+)</name>
        <dbReference type="ChEBI" id="CHEBI:29105"/>
    </cofactor>
</comment>
<dbReference type="EC" id="5.1.3.1" evidence="7 10"/>
<dbReference type="InterPro" id="IPR026019">
    <property type="entry name" value="Ribul_P_3_epim"/>
</dbReference>
<dbReference type="Proteomes" id="UP000546464">
    <property type="component" value="Unassembled WGS sequence"/>
</dbReference>
<dbReference type="SUPFAM" id="SSF51366">
    <property type="entry name" value="Ribulose-phoshate binding barrel"/>
    <property type="match status" value="1"/>
</dbReference>
<comment type="caution">
    <text evidence="10">Lacks conserved residue(s) required for the propagation of feature annotation.</text>
</comment>